<dbReference type="AlphaFoldDB" id="W2SDB7"/>
<feature type="domain" description="WSC" evidence="2">
    <location>
        <begin position="368"/>
        <end position="460"/>
    </location>
</feature>
<feature type="domain" description="WSC" evidence="2">
    <location>
        <begin position="601"/>
        <end position="693"/>
    </location>
</feature>
<dbReference type="InterPro" id="IPR018535">
    <property type="entry name" value="DUF1996"/>
</dbReference>
<dbReference type="OrthoDB" id="74764at2759"/>
<keyword evidence="4" id="KW-1185">Reference proteome</keyword>
<keyword evidence="1" id="KW-0732">Signal</keyword>
<dbReference type="InParanoid" id="W2SDB7"/>
<dbReference type="Pfam" id="PF09362">
    <property type="entry name" value="DUF1996"/>
    <property type="match status" value="1"/>
</dbReference>
<evidence type="ECO:0000313" key="4">
    <source>
        <dbReference type="Proteomes" id="UP000030752"/>
    </source>
</evidence>
<feature type="chain" id="PRO_5004824504" description="WSC domain-containing protein" evidence="1">
    <location>
        <begin position="20"/>
        <end position="813"/>
    </location>
</feature>
<name>W2SDB7_CYPE1</name>
<dbReference type="EMBL" id="KB822711">
    <property type="protein sequence ID" value="ETN45874.1"/>
    <property type="molecule type" value="Genomic_DNA"/>
</dbReference>
<feature type="domain" description="WSC" evidence="2">
    <location>
        <begin position="484"/>
        <end position="575"/>
    </location>
</feature>
<dbReference type="PROSITE" id="PS51212">
    <property type="entry name" value="WSC"/>
    <property type="match status" value="4"/>
</dbReference>
<dbReference type="InterPro" id="IPR002889">
    <property type="entry name" value="WSC_carb-bd"/>
</dbReference>
<feature type="signal peptide" evidence="1">
    <location>
        <begin position="1"/>
        <end position="19"/>
    </location>
</feature>
<dbReference type="SMART" id="SM00321">
    <property type="entry name" value="WSC"/>
    <property type="match status" value="4"/>
</dbReference>
<dbReference type="Proteomes" id="UP000030752">
    <property type="component" value="Unassembled WGS sequence"/>
</dbReference>
<dbReference type="HOGENOM" id="CLU_014722_3_1_1"/>
<evidence type="ECO:0000256" key="1">
    <source>
        <dbReference type="SAM" id="SignalP"/>
    </source>
</evidence>
<dbReference type="VEuPathDB" id="FungiDB:HMPREF1541_00055"/>
<reference evidence="3 4" key="1">
    <citation type="submission" date="2013-03" db="EMBL/GenBank/DDBJ databases">
        <title>The Genome Sequence of Phialophora europaea CBS 101466.</title>
        <authorList>
            <consortium name="The Broad Institute Genomics Platform"/>
            <person name="Cuomo C."/>
            <person name="de Hoog S."/>
            <person name="Gorbushina A."/>
            <person name="Walker B."/>
            <person name="Young S.K."/>
            <person name="Zeng Q."/>
            <person name="Gargeya S."/>
            <person name="Fitzgerald M."/>
            <person name="Haas B."/>
            <person name="Abouelleil A."/>
            <person name="Allen A.W."/>
            <person name="Alvarado L."/>
            <person name="Arachchi H.M."/>
            <person name="Berlin A.M."/>
            <person name="Chapman S.B."/>
            <person name="Gainer-Dewar J."/>
            <person name="Goldberg J."/>
            <person name="Griggs A."/>
            <person name="Gujja S."/>
            <person name="Hansen M."/>
            <person name="Howarth C."/>
            <person name="Imamovic A."/>
            <person name="Ireland A."/>
            <person name="Larimer J."/>
            <person name="McCowan C."/>
            <person name="Murphy C."/>
            <person name="Pearson M."/>
            <person name="Poon T.W."/>
            <person name="Priest M."/>
            <person name="Roberts A."/>
            <person name="Saif S."/>
            <person name="Shea T."/>
            <person name="Sisk P."/>
            <person name="Sykes S."/>
            <person name="Wortman J."/>
            <person name="Nusbaum C."/>
            <person name="Birren B."/>
        </authorList>
    </citation>
    <scope>NUCLEOTIDE SEQUENCE [LARGE SCALE GENOMIC DNA]</scope>
    <source>
        <strain evidence="3 4">CBS 101466</strain>
    </source>
</reference>
<organism evidence="3 4">
    <name type="scientific">Cyphellophora europaea (strain CBS 101466)</name>
    <name type="common">Phialophora europaea</name>
    <dbReference type="NCBI Taxonomy" id="1220924"/>
    <lineage>
        <taxon>Eukaryota</taxon>
        <taxon>Fungi</taxon>
        <taxon>Dikarya</taxon>
        <taxon>Ascomycota</taxon>
        <taxon>Pezizomycotina</taxon>
        <taxon>Eurotiomycetes</taxon>
        <taxon>Chaetothyriomycetidae</taxon>
        <taxon>Chaetothyriales</taxon>
        <taxon>Cyphellophoraceae</taxon>
        <taxon>Cyphellophora</taxon>
    </lineage>
</organism>
<gene>
    <name evidence="3" type="ORF">HMPREF1541_00055</name>
</gene>
<evidence type="ECO:0000313" key="3">
    <source>
        <dbReference type="EMBL" id="ETN45874.1"/>
    </source>
</evidence>
<dbReference type="GeneID" id="19967394"/>
<dbReference type="RefSeq" id="XP_008710586.1">
    <property type="nucleotide sequence ID" value="XM_008712364.1"/>
</dbReference>
<dbReference type="PANTHER" id="PTHR43662">
    <property type="match status" value="1"/>
</dbReference>
<dbReference type="Pfam" id="PF01822">
    <property type="entry name" value="WSC"/>
    <property type="match status" value="4"/>
</dbReference>
<dbReference type="eggNOG" id="KOG4157">
    <property type="taxonomic scope" value="Eukaryota"/>
</dbReference>
<evidence type="ECO:0000259" key="2">
    <source>
        <dbReference type="PROSITE" id="PS51212"/>
    </source>
</evidence>
<proteinExistence type="predicted"/>
<sequence length="813" mass="87175">MYDLTTFAVVWLLLRQAEAFWRLPCGRIQLGRVDPIVNPGLVSGHVHTISGPNNFGVSSNYQSLTSSYCTSCPVQADKSAYWTPQLYYRYSNGTFSEVGNGGTIVYYLDRGDNLSEMIAFPLGLQMVSGDPSLRSYDGTSMTWSGKRPIADRVSFACINYQQSQAETNGLNNTDCPQGLRAQVHFPSCWDGLNLYKADQSHMAYLDRIDNGACPPTHPKLLPHLFYELYYDVAHVAKEPNGYFVFAQGDPTGYGFHGDFLNAWDEQVLTDAIAQCMGPKAVNRGGTIEACPPFAPTLDGNAGRNCPEQPPVINETVTGLIKQLPGCNEPIFGPTRATQQVCPVQPNIVASKNDTGTRKLPVPGDMSGDFAYVGCVKDSGNILNGISFNDEKMRIEACTDYCRKNKYVYAGLEGGRGCSCGNYILNALQTSGACSSPGIACSGDIGKFCGGDQVIHVYNDTKTALSPKGIPEPGKTRADLGSGAIATYTGCYMESDGRALRGDSFSDTTSMTNELCGQYCHRKGFSVYGTEYARECYCGDSHSALQVSEGNCSMICKGDTTQFCGAGNRLSLWTITTFASASSQTSTNTPAATAPTMPTVSGGSYVGCVSETSPRALNADSNTVNTQTLELCAQRAAAKNYWLFGLEYGSECYLADTINRASSSLEPSKCNMPCSGNKKQMCGGSNAISLFNNTMYSPRIPGNVQAVGTGMAYAYKGCYTDQGNPRTLGSYSTNSNSNSVDSCVSLCYSKGYSWAGVEYGSECYCNNAGPGSAALKTDSECSKPCTGNAKQNCGGSMALQVYQISLGSSMLRRK</sequence>
<accession>W2SDB7</accession>
<dbReference type="STRING" id="1220924.W2SDB7"/>
<dbReference type="PANTHER" id="PTHR43662:SF3">
    <property type="entry name" value="DOMAIN PROTEIN, PUTATIVE (AFU_ORTHOLOGUE AFUA_6G11970)-RELATED"/>
    <property type="match status" value="1"/>
</dbReference>
<protein>
    <recommendedName>
        <fullName evidence="2">WSC domain-containing protein</fullName>
    </recommendedName>
</protein>
<feature type="domain" description="WSC" evidence="2">
    <location>
        <begin position="711"/>
        <end position="804"/>
    </location>
</feature>